<keyword evidence="3" id="KW-1185">Reference proteome</keyword>
<dbReference type="InterPro" id="IPR029062">
    <property type="entry name" value="Class_I_gatase-like"/>
</dbReference>
<sequence>MLYPSTPFPGAEDPPPLRIAVCLNSYNSRFLPAVEASYVRALGRAAPDAALAFFESAQKGEFPEPSQFDLIVLGGANVDPRASWDFVLKIHGFIRTLVAQYPDKKVVGICWGHQTISRVFGADIVNMDVPEMGVTSINLTEEGRKFFPHAAATGVVRLQQHHRREVAAAPAKFAPLAQGSQIFLNDNNTILTFQGHPEKDAQTARLRMHDTQRWFGFDALDEKAWARLEAQIETHHDGDAIWRRVVRWVREPSRGLYAPQPS</sequence>
<comment type="caution">
    <text evidence="2">The sequence shown here is derived from an EMBL/GenBank/DDBJ whole genome shotgun (WGS) entry which is preliminary data.</text>
</comment>
<evidence type="ECO:0000313" key="3">
    <source>
        <dbReference type="Proteomes" id="UP001396898"/>
    </source>
</evidence>
<gene>
    <name evidence="2" type="ORF">PG991_010992</name>
</gene>
<protein>
    <submittedName>
        <fullName evidence="2">Gmp synthase</fullName>
    </submittedName>
</protein>
<dbReference type="PANTHER" id="PTHR42695">
    <property type="entry name" value="GLUTAMINE AMIDOTRANSFERASE YLR126C-RELATED"/>
    <property type="match status" value="1"/>
</dbReference>
<evidence type="ECO:0000313" key="2">
    <source>
        <dbReference type="EMBL" id="KAK8008441.1"/>
    </source>
</evidence>
<name>A0ABR1RCV8_9PEZI</name>
<feature type="domain" description="Glutamine amidotransferase" evidence="1">
    <location>
        <begin position="66"/>
        <end position="206"/>
    </location>
</feature>
<dbReference type="PANTHER" id="PTHR42695:SF5">
    <property type="entry name" value="GLUTAMINE AMIDOTRANSFERASE YLR126C-RELATED"/>
    <property type="match status" value="1"/>
</dbReference>
<evidence type="ECO:0000259" key="1">
    <source>
        <dbReference type="Pfam" id="PF00117"/>
    </source>
</evidence>
<dbReference type="PROSITE" id="PS51273">
    <property type="entry name" value="GATASE_TYPE_1"/>
    <property type="match status" value="1"/>
</dbReference>
<dbReference type="EMBL" id="JAQQWI010000016">
    <property type="protein sequence ID" value="KAK8008441.1"/>
    <property type="molecule type" value="Genomic_DNA"/>
</dbReference>
<dbReference type="InterPro" id="IPR044992">
    <property type="entry name" value="ChyE-like"/>
</dbReference>
<dbReference type="Gene3D" id="3.40.50.880">
    <property type="match status" value="1"/>
</dbReference>
<dbReference type="Proteomes" id="UP001396898">
    <property type="component" value="Unassembled WGS sequence"/>
</dbReference>
<dbReference type="InterPro" id="IPR017926">
    <property type="entry name" value="GATASE"/>
</dbReference>
<accession>A0ABR1RCV8</accession>
<organism evidence="2 3">
    <name type="scientific">Apiospora marii</name>
    <dbReference type="NCBI Taxonomy" id="335849"/>
    <lineage>
        <taxon>Eukaryota</taxon>
        <taxon>Fungi</taxon>
        <taxon>Dikarya</taxon>
        <taxon>Ascomycota</taxon>
        <taxon>Pezizomycotina</taxon>
        <taxon>Sordariomycetes</taxon>
        <taxon>Xylariomycetidae</taxon>
        <taxon>Amphisphaeriales</taxon>
        <taxon>Apiosporaceae</taxon>
        <taxon>Apiospora</taxon>
    </lineage>
</organism>
<dbReference type="Pfam" id="PF00117">
    <property type="entry name" value="GATase"/>
    <property type="match status" value="1"/>
</dbReference>
<dbReference type="SUPFAM" id="SSF52317">
    <property type="entry name" value="Class I glutamine amidotransferase-like"/>
    <property type="match status" value="1"/>
</dbReference>
<proteinExistence type="predicted"/>
<reference evidence="2 3" key="1">
    <citation type="submission" date="2023-01" db="EMBL/GenBank/DDBJ databases">
        <title>Analysis of 21 Apiospora genomes using comparative genomics revels a genus with tremendous synthesis potential of carbohydrate active enzymes and secondary metabolites.</title>
        <authorList>
            <person name="Sorensen T."/>
        </authorList>
    </citation>
    <scope>NUCLEOTIDE SEQUENCE [LARGE SCALE GENOMIC DNA]</scope>
    <source>
        <strain evidence="2 3">CBS 20057</strain>
    </source>
</reference>